<keyword evidence="6" id="KW-0472">Membrane</keyword>
<evidence type="ECO:0000256" key="5">
    <source>
        <dbReference type="ARBA" id="ARBA00022989"/>
    </source>
</evidence>
<dbReference type="OrthoDB" id="425611at2759"/>
<feature type="region of interest" description="Disordered" evidence="7">
    <location>
        <begin position="234"/>
        <end position="257"/>
    </location>
</feature>
<dbReference type="PANTHER" id="PTHR12101">
    <property type="entry name" value="POPEYE DOMAIN CONTAINING PROTEIN"/>
    <property type="match status" value="1"/>
</dbReference>
<dbReference type="GO" id="GO:0042383">
    <property type="term" value="C:sarcolemma"/>
    <property type="evidence" value="ECO:0007669"/>
    <property type="project" value="TreeGrafter"/>
</dbReference>
<dbReference type="InterPro" id="IPR006916">
    <property type="entry name" value="POPDC1-3"/>
</dbReference>
<dbReference type="AlphaFoldDB" id="A0A4C1VYM7"/>
<protein>
    <submittedName>
        <fullName evidence="9">Popeye domain-containing protein 3</fullName>
    </submittedName>
</protein>
<dbReference type="EMBL" id="BGZK01000452">
    <property type="protein sequence ID" value="GBP44376.1"/>
    <property type="molecule type" value="Genomic_DNA"/>
</dbReference>
<evidence type="ECO:0000256" key="7">
    <source>
        <dbReference type="SAM" id="MobiDB-lite"/>
    </source>
</evidence>
<accession>A0A4C1VYM7</accession>
<dbReference type="GO" id="GO:0042391">
    <property type="term" value="P:regulation of membrane potential"/>
    <property type="evidence" value="ECO:0007669"/>
    <property type="project" value="TreeGrafter"/>
</dbReference>
<feature type="domain" description="POPDC1-3" evidence="8">
    <location>
        <begin position="74"/>
        <end position="144"/>
    </location>
</feature>
<dbReference type="Proteomes" id="UP000299102">
    <property type="component" value="Unassembled WGS sequence"/>
</dbReference>
<evidence type="ECO:0000259" key="8">
    <source>
        <dbReference type="Pfam" id="PF04831"/>
    </source>
</evidence>
<dbReference type="Pfam" id="PF04831">
    <property type="entry name" value="POPDC1-3"/>
    <property type="match status" value="1"/>
</dbReference>
<comment type="caution">
    <text evidence="9">The sequence shown here is derived from an EMBL/GenBank/DDBJ whole genome shotgun (WGS) entry which is preliminary data.</text>
</comment>
<name>A0A4C1VYM7_EUMVA</name>
<organism evidence="9 10">
    <name type="scientific">Eumeta variegata</name>
    <name type="common">Bagworm moth</name>
    <name type="synonym">Eumeta japonica</name>
    <dbReference type="NCBI Taxonomy" id="151549"/>
    <lineage>
        <taxon>Eukaryota</taxon>
        <taxon>Metazoa</taxon>
        <taxon>Ecdysozoa</taxon>
        <taxon>Arthropoda</taxon>
        <taxon>Hexapoda</taxon>
        <taxon>Insecta</taxon>
        <taxon>Pterygota</taxon>
        <taxon>Neoptera</taxon>
        <taxon>Endopterygota</taxon>
        <taxon>Lepidoptera</taxon>
        <taxon>Glossata</taxon>
        <taxon>Ditrysia</taxon>
        <taxon>Tineoidea</taxon>
        <taxon>Psychidae</taxon>
        <taxon>Oiketicinae</taxon>
        <taxon>Eumeta</taxon>
    </lineage>
</organism>
<evidence type="ECO:0000256" key="3">
    <source>
        <dbReference type="ARBA" id="ARBA00022475"/>
    </source>
</evidence>
<keyword evidence="3" id="KW-1003">Cell membrane</keyword>
<dbReference type="InterPro" id="IPR055272">
    <property type="entry name" value="POPDC1-3_dom"/>
</dbReference>
<evidence type="ECO:0000256" key="2">
    <source>
        <dbReference type="ARBA" id="ARBA00004236"/>
    </source>
</evidence>
<dbReference type="GO" id="GO:0051146">
    <property type="term" value="P:striated muscle cell differentiation"/>
    <property type="evidence" value="ECO:0007669"/>
    <property type="project" value="TreeGrafter"/>
</dbReference>
<proteinExistence type="predicted"/>
<keyword evidence="5" id="KW-1133">Transmembrane helix</keyword>
<sequence>MSSNSPLGCELVFRDRVFGTEELQAEYPGAARAGGGGRRADGDVGGRGGVRARRAGLEPCAPAGQHCSHDLPYHKATLSLELTELYLKLFKPLKVNKKHFQELTREAHVMRLDPGEAYAVEEVTPADERLSILIKGKMRVSCDETHLHYITPYQFVDSPEWEANREQSDDVFQVQGYRKSRMPASDPTTMTNLITIQRAPAGLFASRLRGVISMARNSLHGTSSALIRDAAAEGRGRVKPATDVPELAPPNERNRHIHFDDDTSLASETTKRLKVMGPERMSLVDSRGRAEGAGPLEALVGLPRVENLLRF</sequence>
<keyword evidence="4" id="KW-0812">Transmembrane</keyword>
<evidence type="ECO:0000313" key="10">
    <source>
        <dbReference type="Proteomes" id="UP000299102"/>
    </source>
</evidence>
<dbReference type="PANTHER" id="PTHR12101:SF17">
    <property type="entry name" value="BLOOD VESSEL EPICARDIAL SUBSTANCE"/>
    <property type="match status" value="1"/>
</dbReference>
<comment type="subcellular location">
    <subcellularLocation>
        <location evidence="2">Cell membrane</location>
    </subcellularLocation>
    <subcellularLocation>
        <location evidence="1">Membrane</location>
        <topology evidence="1">Multi-pass membrane protein</topology>
    </subcellularLocation>
</comment>
<evidence type="ECO:0000256" key="4">
    <source>
        <dbReference type="ARBA" id="ARBA00022692"/>
    </source>
</evidence>
<gene>
    <name evidence="9" type="primary">Popdc3</name>
    <name evidence="9" type="ORF">EVAR_81289_1</name>
</gene>
<evidence type="ECO:0000256" key="6">
    <source>
        <dbReference type="ARBA" id="ARBA00023136"/>
    </source>
</evidence>
<dbReference type="GO" id="GO:0030552">
    <property type="term" value="F:cAMP binding"/>
    <property type="evidence" value="ECO:0007669"/>
    <property type="project" value="TreeGrafter"/>
</dbReference>
<keyword evidence="10" id="KW-1185">Reference proteome</keyword>
<evidence type="ECO:0000256" key="1">
    <source>
        <dbReference type="ARBA" id="ARBA00004141"/>
    </source>
</evidence>
<dbReference type="GO" id="GO:0007507">
    <property type="term" value="P:heart development"/>
    <property type="evidence" value="ECO:0007669"/>
    <property type="project" value="TreeGrafter"/>
</dbReference>
<reference evidence="9 10" key="1">
    <citation type="journal article" date="2019" name="Commun. Biol.">
        <title>The bagworm genome reveals a unique fibroin gene that provides high tensile strength.</title>
        <authorList>
            <person name="Kono N."/>
            <person name="Nakamura H."/>
            <person name="Ohtoshi R."/>
            <person name="Tomita M."/>
            <person name="Numata K."/>
            <person name="Arakawa K."/>
        </authorList>
    </citation>
    <scope>NUCLEOTIDE SEQUENCE [LARGE SCALE GENOMIC DNA]</scope>
</reference>
<dbReference type="STRING" id="151549.A0A4C1VYM7"/>
<evidence type="ECO:0000313" key="9">
    <source>
        <dbReference type="EMBL" id="GBP44376.1"/>
    </source>
</evidence>